<feature type="domain" description="Nucleoporin nup120-like HEAT repeat" evidence="5">
    <location>
        <begin position="812"/>
        <end position="976"/>
    </location>
</feature>
<comment type="caution">
    <text evidence="7">The sequence shown here is derived from an EMBL/GenBank/DDBJ whole genome shotgun (WGS) entry which is preliminary data.</text>
</comment>
<dbReference type="InterPro" id="IPR059141">
    <property type="entry name" value="Beta-prop_Nup120_160"/>
</dbReference>
<evidence type="ECO:0000313" key="8">
    <source>
        <dbReference type="Proteomes" id="UP001498398"/>
    </source>
</evidence>
<dbReference type="InterPro" id="IPR021717">
    <property type="entry name" value="Nucleoporin_Nup160"/>
</dbReference>
<evidence type="ECO:0000256" key="2">
    <source>
        <dbReference type="ARBA" id="ARBA00022448"/>
    </source>
</evidence>
<dbReference type="InterPro" id="IPR056536">
    <property type="entry name" value="TPR_NUP160_C"/>
</dbReference>
<evidence type="ECO:0000313" key="7">
    <source>
        <dbReference type="EMBL" id="KAK7471109.1"/>
    </source>
</evidence>
<gene>
    <name evidence="7" type="ORF">VKT23_002524</name>
</gene>
<dbReference type="PANTHER" id="PTHR21286:SF0">
    <property type="entry name" value="NUCLEAR PORE COMPLEX PROTEIN NUP160"/>
    <property type="match status" value="1"/>
</dbReference>
<accession>A0ABR1K501</accession>
<keyword evidence="2" id="KW-0813">Transport</keyword>
<sequence>MNGDLLVATQLSSLFPAAQATSITVQTRRLNTPLPSLDDKSFSAEHASDSAVLHSPTTGTILLRVLHGGLIIELISLSNDIQPIRFIFPSAVLPTPAVFLWETDELHILAATVTGSLYRIVLPINANSGLWRDTTGNAWISEYLIKNCSSTLEGLVHAHGTHCVAIGLPNGALMRLETEYSGLERGNEEWTETVFQAGSFLSSLTSFFPLSNSNAEAAQIISIATYPWPTDIGNIWTLSRDRVLRMWKPKLGCVVAKNLSGAIGRESSPAPGKPLLEPQYTTLLRVFNVPESEDQLYILAFIPSVSSPTSGGTFHLLITHQDQIEEVGTFAASKNTARCNLQDFMVIDDGLYTLWDRRGQSMVEKTLLDLETISSSEGLRTPIWSGASYAPEVELTPAYLEEVLLGQGSLTEKFFDAVMRPGMFSILTLRTAIEQYTDACLSLPSAPPLQLTISYPSLAENIAAVVGCTVTLNRDPQTGALQYSNYWNALKRDWEGFIARCREIERNARWPLILGAQGEGEIIVVERERVASLVYEDLPIHIHRVLELDQRIADNTYDLLGILWNLRFKAGPHLILAVEERLVELMHQEMAFPFADIMLDEATKLNFRENLDPGEVIWLTGRLQSVDNLDAAVRTCLDVIGGCDMEVKREEDEAAALALQPSNSEWSRGLTASYVMTTAHARYELCLCLMGLLFFLAEELKTWDTSLLAEVFAVFRGVSTLRYISRQPSGTSAKQPTDDTSADDVASLLQNMQVTRNRSAHSIPTYSLIHRLVAQSGLPALDVRSAAHRFIDNSGLLQSISPAIATRAEVLFCERLRLMGYLNAAREVVSWLPRTPGASYVLARIWLNSGRADDAALLLEKLAGAFGIENALSIEDREALQQVLPSSALFDSPFSFYLYVASLFKSSVLQYQEVNFNQLAISCAPPGTDTSTLWLAVMKGYIDLGLYDDAYAAWSSMPSDAQKRESISLLVYKVCENNWVNQLMTFNFSGFANEVEDALAFKARNVDPRLQPSYSRILYSWYLHRGDYRNASLTMYQRARKLHALIASNPALIATLAEEELEAYMISMNALSLADSKTMWFMLPGSVETEHEPRKRRKLARHIPDTKFSPGKYDNELVQLADIQYDYTLLSVQLDLIRRDPNLLSSNEFLLPPESIILRLAQANRFNLAMVTARSLKVDMTDLFAHLTTQCLRLSQDPDAVIQEDTSDWLLTDKVSSWPGTPADRGWRYLRQSLKRHDNAETDYKYTKVALETVLSHQNSPPPPWLVQTLEEHHHEYLIRVSLRFGNLDYAIDYTLSMIRKVDSNFNRDSPKNAASTWLPYTLIDQVLAAANDQEPSPARLSELRLEVSNRVKRLQKLGNLQNLPR</sequence>
<dbReference type="Pfam" id="PF23347">
    <property type="entry name" value="TPR_Nup160_C"/>
    <property type="match status" value="1"/>
</dbReference>
<evidence type="ECO:0008006" key="9">
    <source>
        <dbReference type="Google" id="ProtNLM"/>
    </source>
</evidence>
<dbReference type="Proteomes" id="UP001498398">
    <property type="component" value="Unassembled WGS sequence"/>
</dbReference>
<dbReference type="PANTHER" id="PTHR21286">
    <property type="entry name" value="NUCLEAR PORE COMPLEX PROTEIN NUP160"/>
    <property type="match status" value="1"/>
</dbReference>
<feature type="domain" description="NUP160 C-terminal TPR" evidence="6">
    <location>
        <begin position="1120"/>
        <end position="1340"/>
    </location>
</feature>
<evidence type="ECO:0000259" key="6">
    <source>
        <dbReference type="Pfam" id="PF23347"/>
    </source>
</evidence>
<dbReference type="InterPro" id="IPR056548">
    <property type="entry name" value="HEAT_Nup120"/>
</dbReference>
<protein>
    <recommendedName>
        <fullName evidence="9">Nuclear pore complex protein Nup160</fullName>
    </recommendedName>
</protein>
<evidence type="ECO:0000259" key="4">
    <source>
        <dbReference type="Pfam" id="PF11715"/>
    </source>
</evidence>
<dbReference type="Pfam" id="PF11715">
    <property type="entry name" value="Beta-prop_Nup120_160"/>
    <property type="match status" value="1"/>
</dbReference>
<dbReference type="EMBL" id="JBANRG010000002">
    <property type="protein sequence ID" value="KAK7471109.1"/>
    <property type="molecule type" value="Genomic_DNA"/>
</dbReference>
<organism evidence="7 8">
    <name type="scientific">Marasmiellus scandens</name>
    <dbReference type="NCBI Taxonomy" id="2682957"/>
    <lineage>
        <taxon>Eukaryota</taxon>
        <taxon>Fungi</taxon>
        <taxon>Dikarya</taxon>
        <taxon>Basidiomycota</taxon>
        <taxon>Agaricomycotina</taxon>
        <taxon>Agaricomycetes</taxon>
        <taxon>Agaricomycetidae</taxon>
        <taxon>Agaricales</taxon>
        <taxon>Marasmiineae</taxon>
        <taxon>Omphalotaceae</taxon>
        <taxon>Marasmiellus</taxon>
    </lineage>
</organism>
<evidence type="ECO:0000256" key="3">
    <source>
        <dbReference type="ARBA" id="ARBA00023242"/>
    </source>
</evidence>
<evidence type="ECO:0000256" key="1">
    <source>
        <dbReference type="ARBA" id="ARBA00004123"/>
    </source>
</evidence>
<name>A0ABR1K501_9AGAR</name>
<reference evidence="7 8" key="1">
    <citation type="submission" date="2024-01" db="EMBL/GenBank/DDBJ databases">
        <title>A draft genome for the cacao thread blight pathogen Marasmiellus scandens.</title>
        <authorList>
            <person name="Baruah I.K."/>
            <person name="Leung J."/>
            <person name="Bukari Y."/>
            <person name="Amoako-Attah I."/>
            <person name="Meinhardt L.W."/>
            <person name="Bailey B.A."/>
            <person name="Cohen S.P."/>
        </authorList>
    </citation>
    <scope>NUCLEOTIDE SEQUENCE [LARGE SCALE GENOMIC DNA]</scope>
    <source>
        <strain evidence="7 8">GH-19</strain>
    </source>
</reference>
<proteinExistence type="predicted"/>
<feature type="domain" description="Nucleoporin Nup120/160 beta-propeller" evidence="4">
    <location>
        <begin position="60"/>
        <end position="531"/>
    </location>
</feature>
<keyword evidence="3" id="KW-0539">Nucleus</keyword>
<keyword evidence="8" id="KW-1185">Reference proteome</keyword>
<comment type="subcellular location">
    <subcellularLocation>
        <location evidence="1">Nucleus</location>
    </subcellularLocation>
</comment>
<dbReference type="Pfam" id="PF23300">
    <property type="entry name" value="HEAT_Nup120"/>
    <property type="match status" value="1"/>
</dbReference>
<evidence type="ECO:0000259" key="5">
    <source>
        <dbReference type="Pfam" id="PF23300"/>
    </source>
</evidence>